<reference evidence="8 9" key="1">
    <citation type="submission" date="2020-05" db="EMBL/GenBank/DDBJ databases">
        <title>Whole genome sequencing and identification of novel metabolites from Paenibacillus alvei strain JR949.</title>
        <authorList>
            <person name="Rajendhran J."/>
            <person name="Sree Pranav P."/>
            <person name="Mahalakshmi B."/>
            <person name="Karthikeyan R."/>
        </authorList>
    </citation>
    <scope>NUCLEOTIDE SEQUENCE [LARGE SCALE GENOMIC DNA]</scope>
    <source>
        <strain evidence="8 9">JR949</strain>
    </source>
</reference>
<proteinExistence type="inferred from homology"/>
<evidence type="ECO:0000313" key="8">
    <source>
        <dbReference type="EMBL" id="NOJ70538.1"/>
    </source>
</evidence>
<feature type="transmembrane region" description="Helical" evidence="7">
    <location>
        <begin position="409"/>
        <end position="431"/>
    </location>
</feature>
<feature type="transmembrane region" description="Helical" evidence="7">
    <location>
        <begin position="133"/>
        <end position="153"/>
    </location>
</feature>
<dbReference type="NCBIfam" id="NF037981">
    <property type="entry name" value="NCS2_1"/>
    <property type="match status" value="1"/>
</dbReference>
<accession>A0AAP7DHF9</accession>
<feature type="transmembrane region" description="Helical" evidence="7">
    <location>
        <begin position="244"/>
        <end position="268"/>
    </location>
</feature>
<feature type="transmembrane region" description="Helical" evidence="7">
    <location>
        <begin position="56"/>
        <end position="80"/>
    </location>
</feature>
<keyword evidence="4 7" id="KW-0812">Transmembrane</keyword>
<dbReference type="Pfam" id="PF00860">
    <property type="entry name" value="Xan_ur_permease"/>
    <property type="match status" value="1"/>
</dbReference>
<feature type="transmembrane region" description="Helical" evidence="7">
    <location>
        <begin position="165"/>
        <end position="186"/>
    </location>
</feature>
<evidence type="ECO:0000256" key="3">
    <source>
        <dbReference type="ARBA" id="ARBA00022448"/>
    </source>
</evidence>
<dbReference type="InterPro" id="IPR006043">
    <property type="entry name" value="NCS2"/>
</dbReference>
<evidence type="ECO:0000256" key="1">
    <source>
        <dbReference type="ARBA" id="ARBA00004141"/>
    </source>
</evidence>
<dbReference type="Proteomes" id="UP000552038">
    <property type="component" value="Unassembled WGS sequence"/>
</dbReference>
<gene>
    <name evidence="8" type="ORF">HMI46_08235</name>
</gene>
<dbReference type="EMBL" id="JABFOR010000007">
    <property type="protein sequence ID" value="NOJ70538.1"/>
    <property type="molecule type" value="Genomic_DNA"/>
</dbReference>
<feature type="transmembrane region" description="Helical" evidence="7">
    <location>
        <begin position="100"/>
        <end position="121"/>
    </location>
</feature>
<protein>
    <submittedName>
        <fullName evidence="8">Purine permease</fullName>
    </submittedName>
</protein>
<dbReference type="GO" id="GO:0005886">
    <property type="term" value="C:plasma membrane"/>
    <property type="evidence" value="ECO:0007669"/>
    <property type="project" value="TreeGrafter"/>
</dbReference>
<dbReference type="AlphaFoldDB" id="A0AAP7DHF9"/>
<dbReference type="PANTHER" id="PTHR42810">
    <property type="entry name" value="PURINE PERMEASE C1399.01C-RELATED"/>
    <property type="match status" value="1"/>
</dbReference>
<evidence type="ECO:0000256" key="5">
    <source>
        <dbReference type="ARBA" id="ARBA00022989"/>
    </source>
</evidence>
<keyword evidence="5 7" id="KW-1133">Transmembrane helix</keyword>
<dbReference type="PANTHER" id="PTHR42810:SF2">
    <property type="entry name" value="PURINE PERMEASE C1399.01C-RELATED"/>
    <property type="match status" value="1"/>
</dbReference>
<feature type="transmembrane region" description="Helical" evidence="7">
    <location>
        <begin position="31"/>
        <end position="49"/>
    </location>
</feature>
<feature type="transmembrane region" description="Helical" evidence="7">
    <location>
        <begin position="198"/>
        <end position="216"/>
    </location>
</feature>
<evidence type="ECO:0000256" key="7">
    <source>
        <dbReference type="SAM" id="Phobius"/>
    </source>
</evidence>
<feature type="transmembrane region" description="Helical" evidence="7">
    <location>
        <begin position="380"/>
        <end position="397"/>
    </location>
</feature>
<evidence type="ECO:0000256" key="4">
    <source>
        <dbReference type="ARBA" id="ARBA00022692"/>
    </source>
</evidence>
<dbReference type="GO" id="GO:0042907">
    <property type="term" value="F:xanthine transmembrane transporter activity"/>
    <property type="evidence" value="ECO:0007669"/>
    <property type="project" value="TreeGrafter"/>
</dbReference>
<comment type="subcellular location">
    <subcellularLocation>
        <location evidence="1">Membrane</location>
        <topology evidence="1">Multi-pass membrane protein</topology>
    </subcellularLocation>
</comment>
<feature type="transmembrane region" description="Helical" evidence="7">
    <location>
        <begin position="350"/>
        <end position="368"/>
    </location>
</feature>
<evidence type="ECO:0000256" key="2">
    <source>
        <dbReference type="ARBA" id="ARBA00008821"/>
    </source>
</evidence>
<evidence type="ECO:0000256" key="6">
    <source>
        <dbReference type="ARBA" id="ARBA00023136"/>
    </source>
</evidence>
<dbReference type="RefSeq" id="WP_171416051.1">
    <property type="nucleotide sequence ID" value="NZ_JABFOR010000007.1"/>
</dbReference>
<name>A0AAP7DHF9_PAEAL</name>
<organism evidence="8 9">
    <name type="scientific">Paenibacillus alvei</name>
    <name type="common">Bacillus alvei</name>
    <dbReference type="NCBI Taxonomy" id="44250"/>
    <lineage>
        <taxon>Bacteria</taxon>
        <taxon>Bacillati</taxon>
        <taxon>Bacillota</taxon>
        <taxon>Bacilli</taxon>
        <taxon>Bacillales</taxon>
        <taxon>Paenibacillaceae</taxon>
        <taxon>Paenibacillus</taxon>
    </lineage>
</organism>
<keyword evidence="6 7" id="KW-0472">Membrane</keyword>
<sequence length="454" mass="46873">MEQSAKSNTLVVGVDDKISAGKAFLLGLQHVLAMDLYIAPIIIAGLLSLNATDTSFFIQMCFIGTGIATLIQTGFGLRLPVVQGPSYVPIGAMGAIGSKLGLGAMTGSLIPGALLMMLLGMPLKWFAKAVRRMIPPLVGGTVILIVGISLMPTGMNNIYRAEGNLWTNILIAAVSAGVLIISMLLGRQSKKLGTVSRLISVIVAIVAGTLFASMFGKVDFSRVAEADAFSIPSFFPFGAPEFNLSAIVTMMFVYFIILIETTGTWFVISSITGKELTDERLNRAAAGEGLGCFVGSLFGGTPMTGYSSNAGLIAVTGVGSRMAIMAGGGILIALGLMPKLSAAITCIPEPVINGIFGVVCVAIVVNGLKVIQFVDLDERAMMIIGVPILLTMAVTVLPDGALKGLPDFAVYVLSSGITVGALAALILNLVIPSGKHKAAAEGTLVASGGEQTAS</sequence>
<comment type="caution">
    <text evidence="8">The sequence shown here is derived from an EMBL/GenBank/DDBJ whole genome shotgun (WGS) entry which is preliminary data.</text>
</comment>
<evidence type="ECO:0000313" key="9">
    <source>
        <dbReference type="Proteomes" id="UP000552038"/>
    </source>
</evidence>
<keyword evidence="3" id="KW-0813">Transport</keyword>
<feature type="transmembrane region" description="Helical" evidence="7">
    <location>
        <begin position="312"/>
        <end position="338"/>
    </location>
</feature>
<comment type="similarity">
    <text evidence="2">Belongs to the nucleobase:cation symporter-2 (NCS2) (TC 2.A.40) family.</text>
</comment>